<comment type="caution">
    <text evidence="1">The sequence shown here is derived from an EMBL/GenBank/DDBJ whole genome shotgun (WGS) entry which is preliminary data.</text>
</comment>
<dbReference type="EMBL" id="CAJVQC010005212">
    <property type="protein sequence ID" value="CAG8550794.1"/>
    <property type="molecule type" value="Genomic_DNA"/>
</dbReference>
<evidence type="ECO:0000313" key="2">
    <source>
        <dbReference type="Proteomes" id="UP000789920"/>
    </source>
</evidence>
<dbReference type="Proteomes" id="UP000789920">
    <property type="component" value="Unassembled WGS sequence"/>
</dbReference>
<evidence type="ECO:0000313" key="1">
    <source>
        <dbReference type="EMBL" id="CAG8550794.1"/>
    </source>
</evidence>
<protein>
    <submittedName>
        <fullName evidence="1">27422_t:CDS:1</fullName>
    </submittedName>
</protein>
<accession>A0ACA9LUU4</accession>
<sequence length="426" mass="47748">KVEPFISDIKPILLENIWNLVTEYEETTGRIAGQVPSPPPSPKVAATTIIEKEKQDIEDLEVNEELLKTPRAKRGTVTRLEQELMELKSRFNNANNLIKEDYSTYIANASKKVQEPEEIQELTEQELRELEELEAEEELLRKNTQNVETVESVPEIPPKSKSLTKGPTRTVNKTSSVPGKQSTKKSKSETVTPKKTLKSTPNSKSSPSRRETTEDKKVLRKNSSKSTDATLREEPEENVPSESKGDRFCIFCDEYNENFTEENLVTHYWNECPILEISTLDDHMLTDCDKNKFVKQCPTCREVVDADDYLAHINKQTCLAIRDDIVRCPLCKTVIKPATEEGWKSHLLNANGCPKNRRKPTNKADAPSTESSTLSGKKHALKKITETGSKSSVASKAPGKSKVTTSGGSSKDKLKKSATKSSKIRK</sequence>
<proteinExistence type="predicted"/>
<name>A0ACA9LUU4_9GLOM</name>
<reference evidence="1" key="1">
    <citation type="submission" date="2021-06" db="EMBL/GenBank/DDBJ databases">
        <authorList>
            <person name="Kallberg Y."/>
            <person name="Tangrot J."/>
            <person name="Rosling A."/>
        </authorList>
    </citation>
    <scope>NUCLEOTIDE SEQUENCE</scope>
    <source>
        <strain evidence="1">MA461A</strain>
    </source>
</reference>
<organism evidence="1 2">
    <name type="scientific">Racocetra persica</name>
    <dbReference type="NCBI Taxonomy" id="160502"/>
    <lineage>
        <taxon>Eukaryota</taxon>
        <taxon>Fungi</taxon>
        <taxon>Fungi incertae sedis</taxon>
        <taxon>Mucoromycota</taxon>
        <taxon>Glomeromycotina</taxon>
        <taxon>Glomeromycetes</taxon>
        <taxon>Diversisporales</taxon>
        <taxon>Gigasporaceae</taxon>
        <taxon>Racocetra</taxon>
    </lineage>
</organism>
<feature type="non-terminal residue" evidence="1">
    <location>
        <position position="1"/>
    </location>
</feature>
<keyword evidence="2" id="KW-1185">Reference proteome</keyword>
<gene>
    <name evidence="1" type="ORF">RPERSI_LOCUS3948</name>
</gene>